<proteinExistence type="predicted"/>
<organism evidence="4 5">
    <name type="scientific">Dehalococcoides mccartyi</name>
    <dbReference type="NCBI Taxonomy" id="61435"/>
    <lineage>
        <taxon>Bacteria</taxon>
        <taxon>Bacillati</taxon>
        <taxon>Chloroflexota</taxon>
        <taxon>Dehalococcoidia</taxon>
        <taxon>Dehalococcoidales</taxon>
        <taxon>Dehalococcoidaceae</taxon>
        <taxon>Dehalococcoides</taxon>
    </lineage>
</organism>
<dbReference type="RefSeq" id="WP_324664292.1">
    <property type="nucleotide sequence ID" value="NZ_CP141531.1"/>
</dbReference>
<dbReference type="InterPro" id="IPR027417">
    <property type="entry name" value="P-loop_NTPase"/>
</dbReference>
<gene>
    <name evidence="4" type="ORF">VLL09_04935</name>
</gene>
<feature type="domain" description="MCM C-terminal AAA(+) ATPase" evidence="3">
    <location>
        <begin position="236"/>
        <end position="336"/>
    </location>
</feature>
<dbReference type="GO" id="GO:0005524">
    <property type="term" value="F:ATP binding"/>
    <property type="evidence" value="ECO:0007669"/>
    <property type="project" value="UniProtKB-KW"/>
</dbReference>
<dbReference type="GO" id="GO:0003677">
    <property type="term" value="F:DNA binding"/>
    <property type="evidence" value="ECO:0007669"/>
    <property type="project" value="InterPro"/>
</dbReference>
<dbReference type="AlphaFoldDB" id="A0AB38Z829"/>
<evidence type="ECO:0000313" key="5">
    <source>
        <dbReference type="Proteomes" id="UP001327986"/>
    </source>
</evidence>
<keyword evidence="1" id="KW-0547">Nucleotide-binding</keyword>
<dbReference type="InterPro" id="IPR001208">
    <property type="entry name" value="MCM_dom"/>
</dbReference>
<name>A0AB38Z829_9CHLR</name>
<evidence type="ECO:0000256" key="2">
    <source>
        <dbReference type="ARBA" id="ARBA00022840"/>
    </source>
</evidence>
<dbReference type="Pfam" id="PF00493">
    <property type="entry name" value="MCM"/>
    <property type="match status" value="1"/>
</dbReference>
<evidence type="ECO:0000313" key="4">
    <source>
        <dbReference type="EMBL" id="WRO06738.1"/>
    </source>
</evidence>
<sequence length="423" mass="48310">MKVPDSRSIELKILLEEIKYSDVLLKLGKEIGEPYCLQFNDSGYDQQYNHLDLSTAITKITEKVTNDELVSFFSRYPARGYTFLGNFYAMRDGTLTLGTEWPTIKDRLVKLAAKHGDNLAAVLQACYTVCIEKDKQWKNYLHIEATAKELGTANFRAIITDLELAEVLVRHKGDIKMPRELAPLVQEFLKEIHTEEDQPVEIEEDEPVKIPEDMFDVVVGHERLKKLFTLSLQAPEPVHILLAGPPATAKSIFLMELERLPRSRYALGGTSSKAGIVDFIIEQRPRYLILDELEKMDMKDFSALLSLMADGVVTRLKKGMTEKVKVKTWVFAAVNREENLPPELKSRFLIRRLTAYNEQDYKEVVRSVLVKREHETETIANEIADRMASLSRDVRDAVKVARLHKGQQSMPVSQVIELAFQTE</sequence>
<dbReference type="SUPFAM" id="SSF52540">
    <property type="entry name" value="P-loop containing nucleoside triphosphate hydrolases"/>
    <property type="match status" value="1"/>
</dbReference>
<keyword evidence="2" id="KW-0067">ATP-binding</keyword>
<protein>
    <recommendedName>
        <fullName evidence="3">MCM C-terminal AAA(+) ATPase domain-containing protein</fullName>
    </recommendedName>
</protein>
<evidence type="ECO:0000256" key="1">
    <source>
        <dbReference type="ARBA" id="ARBA00022741"/>
    </source>
</evidence>
<evidence type="ECO:0000259" key="3">
    <source>
        <dbReference type="Pfam" id="PF00493"/>
    </source>
</evidence>
<dbReference type="Gene3D" id="3.40.50.300">
    <property type="entry name" value="P-loop containing nucleotide triphosphate hydrolases"/>
    <property type="match status" value="1"/>
</dbReference>
<dbReference type="Proteomes" id="UP001327986">
    <property type="component" value="Chromosome"/>
</dbReference>
<accession>A0AB38Z829</accession>
<reference evidence="4" key="1">
    <citation type="submission" date="2023-12" db="EMBL/GenBank/DDBJ databases">
        <title>Isolation of organohalide respiring bacteria Dehalococcoides mccartyi strain GPTCE1 in groundwater collected near a chemical plant in Suzhou, China.</title>
        <authorList>
            <person name="Liu G."/>
        </authorList>
    </citation>
    <scope>NUCLEOTIDE SEQUENCE</scope>
    <source>
        <strain evidence="4">GPTCE1</strain>
    </source>
</reference>
<dbReference type="EMBL" id="CP141531">
    <property type="protein sequence ID" value="WRO06738.1"/>
    <property type="molecule type" value="Genomic_DNA"/>
</dbReference>